<sequence length="472" mass="50603">MSSTTSISFKSALLWVVAIITAVAIAGWFAVSCSPGNSQAERPVSEDEAALLASMRQKNHDADPVALRMSLPVDGETLVVDGYMDWRVPMVYARVPADDGSYTLVQAVPGLMASRADDEAAFAAATVPEDGWTTRAMLSGAGSPLETTLDILVSSLFTLTAADADDPAELAEDATWREEGIIDGEPVDSFRAPIMVETGEPAADETAAAAPEALYSIDGEGVLRRFQVNTGAESLSAVDFLRDVAVDPAGLDPVDLLGGPAIAPAAVDEDLAEAISEVRYENWERSSEVEMSVPVADGQVATGFGSVDWRTMTAYLHLEDADGQRLMLARPGGFATLAVEDAELPETPPTEGWEVHKLSDEDVADSFGPVESLVYRLLEMAAEEPDDEERMAADARLLRTDGTEDEPEYVVEFPVNGDAQAEAGRSAYRYHLADDRLTEVEMMTYYGVASAEVAYEDYPMVAVPWEVADQIG</sequence>
<reference evidence="2 3" key="1">
    <citation type="submission" date="2018-03" db="EMBL/GenBank/DDBJ databases">
        <title>Genomic Encyclopedia of Type Strains, Phase III (KMG-III): the genomes of soil and plant-associated and newly described type strains.</title>
        <authorList>
            <person name="Whitman W."/>
        </authorList>
    </citation>
    <scope>NUCLEOTIDE SEQUENCE [LARGE SCALE GENOMIC DNA]</scope>
    <source>
        <strain evidence="2 3">CGMCC 4.7067</strain>
    </source>
</reference>
<feature type="transmembrane region" description="Helical" evidence="1">
    <location>
        <begin position="12"/>
        <end position="31"/>
    </location>
</feature>
<evidence type="ECO:0000313" key="3">
    <source>
        <dbReference type="Proteomes" id="UP000238176"/>
    </source>
</evidence>
<dbReference type="Proteomes" id="UP000238176">
    <property type="component" value="Unassembled WGS sequence"/>
</dbReference>
<dbReference type="OrthoDB" id="3405429at2"/>
<dbReference type="EMBL" id="PVTJ01000007">
    <property type="protein sequence ID" value="PRY57239.1"/>
    <property type="molecule type" value="Genomic_DNA"/>
</dbReference>
<organism evidence="2 3">
    <name type="scientific">Glycomyces artemisiae</name>
    <dbReference type="NCBI Taxonomy" id="1076443"/>
    <lineage>
        <taxon>Bacteria</taxon>
        <taxon>Bacillati</taxon>
        <taxon>Actinomycetota</taxon>
        <taxon>Actinomycetes</taxon>
        <taxon>Glycomycetales</taxon>
        <taxon>Glycomycetaceae</taxon>
        <taxon>Glycomyces</taxon>
    </lineage>
</organism>
<keyword evidence="1" id="KW-0812">Transmembrane</keyword>
<keyword evidence="1" id="KW-0472">Membrane</keyword>
<name>A0A2T0UH21_9ACTN</name>
<dbReference type="RefSeq" id="WP_106365247.1">
    <property type="nucleotide sequence ID" value="NZ_PVTJ01000007.1"/>
</dbReference>
<gene>
    <name evidence="2" type="ORF">B0I28_10786</name>
</gene>
<keyword evidence="3" id="KW-1185">Reference proteome</keyword>
<evidence type="ECO:0000256" key="1">
    <source>
        <dbReference type="SAM" id="Phobius"/>
    </source>
</evidence>
<protein>
    <submittedName>
        <fullName evidence="2">Uncharacterized protein</fullName>
    </submittedName>
</protein>
<accession>A0A2T0UH21</accession>
<dbReference type="AlphaFoldDB" id="A0A2T0UH21"/>
<evidence type="ECO:0000313" key="2">
    <source>
        <dbReference type="EMBL" id="PRY57239.1"/>
    </source>
</evidence>
<keyword evidence="1" id="KW-1133">Transmembrane helix</keyword>
<comment type="caution">
    <text evidence="2">The sequence shown here is derived from an EMBL/GenBank/DDBJ whole genome shotgun (WGS) entry which is preliminary data.</text>
</comment>
<proteinExistence type="predicted"/>